<organism evidence="2 3">
    <name type="scientific">Necator americanus</name>
    <name type="common">Human hookworm</name>
    <dbReference type="NCBI Taxonomy" id="51031"/>
    <lineage>
        <taxon>Eukaryota</taxon>
        <taxon>Metazoa</taxon>
        <taxon>Ecdysozoa</taxon>
        <taxon>Nematoda</taxon>
        <taxon>Chromadorea</taxon>
        <taxon>Rhabditida</taxon>
        <taxon>Rhabditina</taxon>
        <taxon>Rhabditomorpha</taxon>
        <taxon>Strongyloidea</taxon>
        <taxon>Ancylostomatidae</taxon>
        <taxon>Bunostominae</taxon>
        <taxon>Necator</taxon>
    </lineage>
</organism>
<dbReference type="InterPro" id="IPR036941">
    <property type="entry name" value="Rcpt_L-dom_sf"/>
</dbReference>
<dbReference type="PANTHER" id="PTHR21662:SF33">
    <property type="entry name" value="RECEPTOR L-DOMAIN DOMAIN-CONTAINING PROTEIN"/>
    <property type="match status" value="1"/>
</dbReference>
<dbReference type="SUPFAM" id="SSF52058">
    <property type="entry name" value="L domain-like"/>
    <property type="match status" value="2"/>
</dbReference>
<reference evidence="2 3" key="1">
    <citation type="submission" date="2023-08" db="EMBL/GenBank/DDBJ databases">
        <title>A Necator americanus chromosomal reference genome.</title>
        <authorList>
            <person name="Ilik V."/>
            <person name="Petrzelkova K.J."/>
            <person name="Pardy F."/>
            <person name="Fuh T."/>
            <person name="Niatou-Singa F.S."/>
            <person name="Gouil Q."/>
            <person name="Baker L."/>
            <person name="Ritchie M.E."/>
            <person name="Jex A.R."/>
            <person name="Gazzola D."/>
            <person name="Li H."/>
            <person name="Toshio Fujiwara R."/>
            <person name="Zhan B."/>
            <person name="Aroian R.V."/>
            <person name="Pafco B."/>
            <person name="Schwarz E.M."/>
        </authorList>
    </citation>
    <scope>NUCLEOTIDE SEQUENCE [LARGE SCALE GENOMIC DNA]</scope>
    <source>
        <strain evidence="2 3">Aroian</strain>
        <tissue evidence="2">Whole animal</tissue>
    </source>
</reference>
<evidence type="ECO:0000313" key="2">
    <source>
        <dbReference type="EMBL" id="KAK6745399.1"/>
    </source>
</evidence>
<feature type="domain" description="Receptor L-domain" evidence="1">
    <location>
        <begin position="148"/>
        <end position="254"/>
    </location>
</feature>
<name>A0ABR1D4D5_NECAM</name>
<feature type="domain" description="Receptor L-domain" evidence="1">
    <location>
        <begin position="301"/>
        <end position="397"/>
    </location>
</feature>
<protein>
    <recommendedName>
        <fullName evidence="1">Receptor L-domain domain-containing protein</fullName>
    </recommendedName>
</protein>
<proteinExistence type="predicted"/>
<dbReference type="Proteomes" id="UP001303046">
    <property type="component" value="Unassembled WGS sequence"/>
</dbReference>
<dbReference type="Gene3D" id="3.80.20.20">
    <property type="entry name" value="Receptor L-domain"/>
    <property type="match status" value="2"/>
</dbReference>
<accession>A0ABR1D4D5</accession>
<dbReference type="EMBL" id="JAVFWL010000003">
    <property type="protein sequence ID" value="KAK6745399.1"/>
    <property type="molecule type" value="Genomic_DNA"/>
</dbReference>
<dbReference type="Pfam" id="PF01030">
    <property type="entry name" value="Recep_L_domain"/>
    <property type="match status" value="2"/>
</dbReference>
<keyword evidence="3" id="KW-1185">Reference proteome</keyword>
<sequence>MSDVSNSFSAWETLPEDEPPLCIAVRRPVSPPRQYEATPTPSYSCRGPNIVNFVVRYLQPKHTNVGGANFGYDLIIVNNSQLETMAGGALLTINPSVQIENNPLLDPNCSHVLQYYPDKRRIRGNRSNCGCELDVPLTNTNVNDVEDNCTAIIGNLYLFGPNVPSAEILKRKFGNVYLVSGEVAVVNTDYDDLKFLGNLQSVEFYYGRMWPNALERFVRIENNTALKTLSWPKLKEVVSATILITNNPNLCYSVFELNGLLESRFVDQINGKVCEEIHPNEDGARVCRIGEAATISNIPGNCQILVGDLTIDQSSPEEELWKLYNVTRIYGSLTIRNSSLIGFSSMWKLRDVYNLAGRSALVIDSNTYLKSIYLMYIFRISSELPVRITDNKRLDMSPAECDLLSDSGRIEYDGNKRDCSGIKVNLFIVDVIYVYQKDRGRIGGRNELTFSACHTFYQCSALSKSNAYEGRSRHY</sequence>
<comment type="caution">
    <text evidence="2">The sequence shown here is derived from an EMBL/GenBank/DDBJ whole genome shotgun (WGS) entry which is preliminary data.</text>
</comment>
<evidence type="ECO:0000259" key="1">
    <source>
        <dbReference type="Pfam" id="PF01030"/>
    </source>
</evidence>
<dbReference type="PANTHER" id="PTHR21662">
    <property type="entry name" value="RECEPTOR PROTEIN-TYROSINE KINASE"/>
    <property type="match status" value="1"/>
</dbReference>
<evidence type="ECO:0000313" key="3">
    <source>
        <dbReference type="Proteomes" id="UP001303046"/>
    </source>
</evidence>
<gene>
    <name evidence="2" type="primary">Necator_chrIII.g12635</name>
    <name evidence="2" type="ORF">RB195_011868</name>
</gene>
<dbReference type="InterPro" id="IPR053079">
    <property type="entry name" value="SPS2_domain"/>
</dbReference>
<dbReference type="InterPro" id="IPR000494">
    <property type="entry name" value="Rcpt_L-dom"/>
</dbReference>